<keyword evidence="6" id="KW-0143">Chaperone</keyword>
<dbReference type="Gene3D" id="6.10.250.640">
    <property type="match status" value="1"/>
</dbReference>
<dbReference type="Proteomes" id="UP001374579">
    <property type="component" value="Unassembled WGS sequence"/>
</dbReference>
<comment type="subcellular location">
    <subcellularLocation>
        <location evidence="1">Endoplasmic reticulum</location>
    </subcellularLocation>
</comment>
<dbReference type="GO" id="GO:0006457">
    <property type="term" value="P:protein folding"/>
    <property type="evidence" value="ECO:0007669"/>
    <property type="project" value="InterPro"/>
</dbReference>
<proteinExistence type="inferred from homology"/>
<dbReference type="EMBL" id="JBAMIC010000014">
    <property type="protein sequence ID" value="KAK7095813.1"/>
    <property type="molecule type" value="Genomic_DNA"/>
</dbReference>
<evidence type="ECO:0000256" key="3">
    <source>
        <dbReference type="ARBA" id="ARBA00022687"/>
    </source>
</evidence>
<evidence type="ECO:0000256" key="4">
    <source>
        <dbReference type="ARBA" id="ARBA00022729"/>
    </source>
</evidence>
<dbReference type="GO" id="GO:0005783">
    <property type="term" value="C:endoplasmic reticulum"/>
    <property type="evidence" value="ECO:0007669"/>
    <property type="project" value="UniProtKB-SubCell"/>
</dbReference>
<evidence type="ECO:0000256" key="8">
    <source>
        <dbReference type="SAM" id="SignalP"/>
    </source>
</evidence>
<keyword evidence="5" id="KW-0256">Endoplasmic reticulum</keyword>
<dbReference type="PANTHER" id="PTHR17600">
    <property type="entry name" value="MESODERM DEVELOPMENT CANDIDATE 2"/>
    <property type="match status" value="1"/>
</dbReference>
<sequence length="217" mass="24613">MAPPMSCLLFFLLVVLCVSAITAKKDEEESEKWKKKDVRDYTDADVERLFDQWEDGDEDELEPDELPEWKRERPKVDMSKMDLSKPEEVLKISKKGQTLMMFATVAGDPTEADTERISALWHSSLFNANIETQRFVVGANRVLFMCRDGAQAWDIKDFLVKQDNCDSVEIEGQTFHAKGGKGDSNSTKDKKKDGGGEKKKAAGSNDIKKKKKKKDEL</sequence>
<organism evidence="9 10">
    <name type="scientific">Littorina saxatilis</name>
    <dbReference type="NCBI Taxonomy" id="31220"/>
    <lineage>
        <taxon>Eukaryota</taxon>
        <taxon>Metazoa</taxon>
        <taxon>Spiralia</taxon>
        <taxon>Lophotrochozoa</taxon>
        <taxon>Mollusca</taxon>
        <taxon>Gastropoda</taxon>
        <taxon>Caenogastropoda</taxon>
        <taxon>Littorinimorpha</taxon>
        <taxon>Littorinoidea</taxon>
        <taxon>Littorinidae</taxon>
        <taxon>Littorina</taxon>
    </lineage>
</organism>
<evidence type="ECO:0000313" key="10">
    <source>
        <dbReference type="Proteomes" id="UP001374579"/>
    </source>
</evidence>
<keyword evidence="4 8" id="KW-0732">Signal</keyword>
<evidence type="ECO:0000256" key="2">
    <source>
        <dbReference type="ARBA" id="ARBA00011068"/>
    </source>
</evidence>
<evidence type="ECO:0000256" key="7">
    <source>
        <dbReference type="SAM" id="MobiDB-lite"/>
    </source>
</evidence>
<evidence type="ECO:0000256" key="6">
    <source>
        <dbReference type="ARBA" id="ARBA00023186"/>
    </source>
</evidence>
<dbReference type="FunFam" id="3.30.70.260:FF:000031">
    <property type="entry name" value="LDLR chaperone MESD"/>
    <property type="match status" value="1"/>
</dbReference>
<dbReference type="Gene3D" id="3.30.70.260">
    <property type="match status" value="1"/>
</dbReference>
<dbReference type="PANTHER" id="PTHR17600:SF2">
    <property type="entry name" value="LRP CHAPERONE MESD"/>
    <property type="match status" value="1"/>
</dbReference>
<dbReference type="InterPro" id="IPR019330">
    <property type="entry name" value="MESD"/>
</dbReference>
<feature type="signal peptide" evidence="8">
    <location>
        <begin position="1"/>
        <end position="23"/>
    </location>
</feature>
<gene>
    <name evidence="9" type="ORF">V1264_005178</name>
</gene>
<evidence type="ECO:0000256" key="1">
    <source>
        <dbReference type="ARBA" id="ARBA00004240"/>
    </source>
</evidence>
<evidence type="ECO:0008006" key="11">
    <source>
        <dbReference type="Google" id="ProtNLM"/>
    </source>
</evidence>
<feature type="compositionally biased region" description="Basic and acidic residues" evidence="7">
    <location>
        <begin position="186"/>
        <end position="200"/>
    </location>
</feature>
<comment type="similarity">
    <text evidence="2">Belongs to the MESD family.</text>
</comment>
<dbReference type="Pfam" id="PF10185">
    <property type="entry name" value="Mesd"/>
    <property type="match status" value="1"/>
</dbReference>
<evidence type="ECO:0000313" key="9">
    <source>
        <dbReference type="EMBL" id="KAK7095813.1"/>
    </source>
</evidence>
<dbReference type="GO" id="GO:0016055">
    <property type="term" value="P:Wnt signaling pathway"/>
    <property type="evidence" value="ECO:0007669"/>
    <property type="project" value="UniProtKB-KW"/>
</dbReference>
<protein>
    <recommendedName>
        <fullName evidence="11">Mesoderm development candidate 2</fullName>
    </recommendedName>
</protein>
<keyword evidence="10" id="KW-1185">Reference proteome</keyword>
<keyword evidence="3" id="KW-0879">Wnt signaling pathway</keyword>
<reference evidence="9 10" key="1">
    <citation type="submission" date="2024-02" db="EMBL/GenBank/DDBJ databases">
        <title>Chromosome-scale genome assembly of the rough periwinkle Littorina saxatilis.</title>
        <authorList>
            <person name="De Jode A."/>
            <person name="Faria R."/>
            <person name="Formenti G."/>
            <person name="Sims Y."/>
            <person name="Smith T.P."/>
            <person name="Tracey A."/>
            <person name="Wood J.M.D."/>
            <person name="Zagrodzka Z.B."/>
            <person name="Johannesson K."/>
            <person name="Butlin R.K."/>
            <person name="Leder E.H."/>
        </authorList>
    </citation>
    <scope>NUCLEOTIDE SEQUENCE [LARGE SCALE GENOMIC DNA]</scope>
    <source>
        <strain evidence="9">Snail1</strain>
        <tissue evidence="9">Muscle</tissue>
    </source>
</reference>
<feature type="compositionally biased region" description="Basic residues" evidence="7">
    <location>
        <begin position="208"/>
        <end position="217"/>
    </location>
</feature>
<evidence type="ECO:0000256" key="5">
    <source>
        <dbReference type="ARBA" id="ARBA00022824"/>
    </source>
</evidence>
<dbReference type="AlphaFoldDB" id="A0AAN9AYP5"/>
<name>A0AAN9AYP5_9CAEN</name>
<feature type="region of interest" description="Disordered" evidence="7">
    <location>
        <begin position="174"/>
        <end position="217"/>
    </location>
</feature>
<feature type="chain" id="PRO_5042877629" description="Mesoderm development candidate 2" evidence="8">
    <location>
        <begin position="24"/>
        <end position="217"/>
    </location>
</feature>
<accession>A0AAN9AYP5</accession>
<comment type="caution">
    <text evidence="9">The sequence shown here is derived from an EMBL/GenBank/DDBJ whole genome shotgun (WGS) entry which is preliminary data.</text>
</comment>